<gene>
    <name evidence="2" type="ORF">EDD33_3964</name>
</gene>
<accession>A0A3N2CZX1</accession>
<evidence type="ECO:0000313" key="3">
    <source>
        <dbReference type="Proteomes" id="UP000281738"/>
    </source>
</evidence>
<dbReference type="RefSeq" id="WP_246003622.1">
    <property type="nucleotide sequence ID" value="NZ_RKHO01000001.1"/>
</dbReference>
<dbReference type="AlphaFoldDB" id="A0A3N2CZX1"/>
<sequence length="332" mass="37412">MIMEPTPTQAELETAHCWFDSDKAGGAEMTEFKRLARYRQHRWATEVKGVRAFGTHSRTRGGGVTEVENGTKLLNEDADRGLNFLTRGAHAAAMDRVAQKQPHETLDERRLRRDLLSSMPMAFNLFGDAARADNNASRAALARVFGVADAPVSDLVFEWSPERRSDAYTRDRTAFDVALRLGDESAPRTVVGIETKYHEHCARETRPSPAKAEARQRHDQQTAFLVEIAERSGVFASGWQDAVLDTDLRQLWRDHLLALSMRNRTDLWTTETRYVLLFPRRNVSFAAAAERYNAVLAEPGGSFAALAIEDVVDSAFLDTPDAAQLFRQRYLW</sequence>
<evidence type="ECO:0000313" key="2">
    <source>
        <dbReference type="EMBL" id="ROR93059.1"/>
    </source>
</evidence>
<dbReference type="Pfam" id="PF20796">
    <property type="entry name" value="PDDEXK_13"/>
    <property type="match status" value="1"/>
</dbReference>
<dbReference type="Proteomes" id="UP000281738">
    <property type="component" value="Unassembled WGS sequence"/>
</dbReference>
<reference evidence="2 3" key="1">
    <citation type="submission" date="2018-11" db="EMBL/GenBank/DDBJ databases">
        <title>Sequencing the genomes of 1000 actinobacteria strains.</title>
        <authorList>
            <person name="Klenk H.-P."/>
        </authorList>
    </citation>
    <scope>NUCLEOTIDE SEQUENCE [LARGE SCALE GENOMIC DNA]</scope>
    <source>
        <strain evidence="2 3">DSM 12652</strain>
    </source>
</reference>
<organism evidence="2 3">
    <name type="scientific">Nocardioides aurantiacus</name>
    <dbReference type="NCBI Taxonomy" id="86796"/>
    <lineage>
        <taxon>Bacteria</taxon>
        <taxon>Bacillati</taxon>
        <taxon>Actinomycetota</taxon>
        <taxon>Actinomycetes</taxon>
        <taxon>Propionibacteriales</taxon>
        <taxon>Nocardioidaceae</taxon>
        <taxon>Nocardioides</taxon>
    </lineage>
</organism>
<feature type="domain" description="PD-(D/E)XK nuclease-like" evidence="1">
    <location>
        <begin position="30"/>
        <end position="332"/>
    </location>
</feature>
<evidence type="ECO:0000259" key="1">
    <source>
        <dbReference type="Pfam" id="PF20796"/>
    </source>
</evidence>
<keyword evidence="3" id="KW-1185">Reference proteome</keyword>
<name>A0A3N2CZX1_9ACTN</name>
<proteinExistence type="predicted"/>
<protein>
    <recommendedName>
        <fullName evidence="1">PD-(D/E)XK nuclease-like domain-containing protein</fullName>
    </recommendedName>
</protein>
<dbReference type="InterPro" id="IPR048822">
    <property type="entry name" value="PDDEXK_13"/>
</dbReference>
<dbReference type="EMBL" id="RKHO01000001">
    <property type="protein sequence ID" value="ROR93059.1"/>
    <property type="molecule type" value="Genomic_DNA"/>
</dbReference>
<comment type="caution">
    <text evidence="2">The sequence shown here is derived from an EMBL/GenBank/DDBJ whole genome shotgun (WGS) entry which is preliminary data.</text>
</comment>